<dbReference type="AlphaFoldDB" id="A0A0R3SDN3"/>
<feature type="compositionally biased region" description="Low complexity" evidence="1">
    <location>
        <begin position="126"/>
        <end position="140"/>
    </location>
</feature>
<protein>
    <submittedName>
        <fullName evidence="2 4">Uncharacterized protein</fullName>
    </submittedName>
</protein>
<evidence type="ECO:0000313" key="2">
    <source>
        <dbReference type="EMBL" id="VDL22472.1"/>
    </source>
</evidence>
<proteinExistence type="predicted"/>
<reference evidence="2 3" key="2">
    <citation type="submission" date="2018-11" db="EMBL/GenBank/DDBJ databases">
        <authorList>
            <consortium name="Pathogen Informatics"/>
        </authorList>
    </citation>
    <scope>NUCLEOTIDE SEQUENCE [LARGE SCALE GENOMIC DNA]</scope>
</reference>
<feature type="compositionally biased region" description="Polar residues" evidence="1">
    <location>
        <begin position="141"/>
        <end position="158"/>
    </location>
</feature>
<feature type="region of interest" description="Disordered" evidence="1">
    <location>
        <begin position="118"/>
        <end position="169"/>
    </location>
</feature>
<dbReference type="OrthoDB" id="6263804at2759"/>
<evidence type="ECO:0000313" key="3">
    <source>
        <dbReference type="Proteomes" id="UP000274504"/>
    </source>
</evidence>
<evidence type="ECO:0000256" key="1">
    <source>
        <dbReference type="SAM" id="MobiDB-lite"/>
    </source>
</evidence>
<evidence type="ECO:0000313" key="4">
    <source>
        <dbReference type="WBParaSite" id="HDID_0000281101-mRNA-1"/>
    </source>
</evidence>
<dbReference type="EMBL" id="UYSG01000743">
    <property type="protein sequence ID" value="VDL22472.1"/>
    <property type="molecule type" value="Genomic_DNA"/>
</dbReference>
<dbReference type="WBParaSite" id="HDID_0000281101-mRNA-1">
    <property type="protein sequence ID" value="HDID_0000281101-mRNA-1"/>
    <property type="gene ID" value="HDID_0000281101"/>
</dbReference>
<sequence>MSNFARRPSSIFTSTPNSPIGVIRSPIASPLSSLSVRPIKLSVGGSHSLSSGRVSRLASRVDTMSLVETRSFYRIRPPTAVSPPGLLLNTEDCALPKSFTPSPTLSFMDGGDAPWYRFHRPTAPIPSASDSVETSSPSVSNQTQGTNEDLNLDQENLSPPQPPSASPTFVQPLTAVSNILQSPVIFGG</sequence>
<gene>
    <name evidence="2" type="ORF">HDID_LOCUS2809</name>
</gene>
<accession>A0A0R3SDN3</accession>
<reference evidence="4" key="1">
    <citation type="submission" date="2017-02" db="UniProtKB">
        <authorList>
            <consortium name="WormBaseParasite"/>
        </authorList>
    </citation>
    <scope>IDENTIFICATION</scope>
</reference>
<dbReference type="Proteomes" id="UP000274504">
    <property type="component" value="Unassembled WGS sequence"/>
</dbReference>
<name>A0A0R3SDN3_HYMDI</name>
<organism evidence="4">
    <name type="scientific">Hymenolepis diminuta</name>
    <name type="common">Rat tapeworm</name>
    <dbReference type="NCBI Taxonomy" id="6216"/>
    <lineage>
        <taxon>Eukaryota</taxon>
        <taxon>Metazoa</taxon>
        <taxon>Spiralia</taxon>
        <taxon>Lophotrochozoa</taxon>
        <taxon>Platyhelminthes</taxon>
        <taxon>Cestoda</taxon>
        <taxon>Eucestoda</taxon>
        <taxon>Cyclophyllidea</taxon>
        <taxon>Hymenolepididae</taxon>
        <taxon>Hymenolepis</taxon>
    </lineage>
</organism>